<evidence type="ECO:0000313" key="4">
    <source>
        <dbReference type="EMBL" id="CEO33455.1"/>
    </source>
</evidence>
<feature type="domain" description="Sugar fermentation stimulation protein C-terminal" evidence="2">
    <location>
        <begin position="80"/>
        <end position="218"/>
    </location>
</feature>
<dbReference type="PANTHER" id="PTHR30545:SF2">
    <property type="entry name" value="SUGAR FERMENTATION STIMULATION PROTEIN A"/>
    <property type="match status" value="1"/>
</dbReference>
<comment type="caution">
    <text evidence="4">The sequence shown here is derived from an EMBL/GenBank/DDBJ whole genome shotgun (WGS) entry which is preliminary data.</text>
</comment>
<dbReference type="Gene3D" id="2.40.50.580">
    <property type="match status" value="1"/>
</dbReference>
<organism evidence="4 5">
    <name type="scientific">Paraclostridium sordellii</name>
    <name type="common">Clostridium sordellii</name>
    <dbReference type="NCBI Taxonomy" id="1505"/>
    <lineage>
        <taxon>Bacteria</taxon>
        <taxon>Bacillati</taxon>
        <taxon>Bacillota</taxon>
        <taxon>Clostridia</taxon>
        <taxon>Peptostreptococcales</taxon>
        <taxon>Peptostreptococcaceae</taxon>
        <taxon>Paraclostridium</taxon>
    </lineage>
</organism>
<evidence type="ECO:0000259" key="3">
    <source>
        <dbReference type="Pfam" id="PF17746"/>
    </source>
</evidence>
<dbReference type="Pfam" id="PF17746">
    <property type="entry name" value="SfsA_N"/>
    <property type="match status" value="1"/>
</dbReference>
<reference evidence="5" key="1">
    <citation type="submission" date="2015-01" db="EMBL/GenBank/DDBJ databases">
        <authorList>
            <person name="Aslett A.Martin."/>
            <person name="De Silva Nishadi"/>
        </authorList>
    </citation>
    <scope>NUCLEOTIDE SEQUENCE [LARGE SCALE GENOMIC DNA]</scope>
    <source>
        <strain evidence="5">UMC4404</strain>
    </source>
</reference>
<dbReference type="AlphaFoldDB" id="A0A9P1P9D1"/>
<dbReference type="EMBL" id="CDNY01000003">
    <property type="protein sequence ID" value="CEO33455.1"/>
    <property type="molecule type" value="Genomic_DNA"/>
</dbReference>
<dbReference type="RefSeq" id="WP_057558616.1">
    <property type="nucleotide sequence ID" value="NZ_CDNY01000003.1"/>
</dbReference>
<comment type="similarity">
    <text evidence="1">Belongs to the SfsA family.</text>
</comment>
<proteinExistence type="inferred from homology"/>
<dbReference type="HAMAP" id="MF_00095">
    <property type="entry name" value="SfsA"/>
    <property type="match status" value="1"/>
</dbReference>
<dbReference type="CDD" id="cd22359">
    <property type="entry name" value="SfsA-like_bacterial"/>
    <property type="match status" value="1"/>
</dbReference>
<dbReference type="InterPro" id="IPR040452">
    <property type="entry name" value="SfsA_C"/>
</dbReference>
<dbReference type="GO" id="GO:0003677">
    <property type="term" value="F:DNA binding"/>
    <property type="evidence" value="ECO:0007669"/>
    <property type="project" value="InterPro"/>
</dbReference>
<dbReference type="InterPro" id="IPR041465">
    <property type="entry name" value="SfsA_N"/>
</dbReference>
<dbReference type="InterPro" id="IPR005224">
    <property type="entry name" value="SfsA"/>
</dbReference>
<evidence type="ECO:0000259" key="2">
    <source>
        <dbReference type="Pfam" id="PF03749"/>
    </source>
</evidence>
<evidence type="ECO:0000313" key="5">
    <source>
        <dbReference type="Proteomes" id="UP000049685"/>
    </source>
</evidence>
<dbReference type="Pfam" id="PF03749">
    <property type="entry name" value="SfsA"/>
    <property type="match status" value="1"/>
</dbReference>
<dbReference type="Proteomes" id="UP000049685">
    <property type="component" value="Unassembled WGS sequence"/>
</dbReference>
<name>A0A9P1P9D1_PARSO</name>
<protein>
    <recommendedName>
        <fullName evidence="1">Sugar fermentation stimulation protein homolog</fullName>
    </recommendedName>
</protein>
<accession>A0A9P1P9D1</accession>
<dbReference type="NCBIfam" id="TIGR00230">
    <property type="entry name" value="sfsA"/>
    <property type="match status" value="1"/>
</dbReference>
<dbReference type="PANTHER" id="PTHR30545">
    <property type="entry name" value="SUGAR FERMENTATION STIMULATION PROTEIN A"/>
    <property type="match status" value="1"/>
</dbReference>
<feature type="domain" description="SfsA N-terminal OB" evidence="3">
    <location>
        <begin position="12"/>
        <end position="76"/>
    </location>
</feature>
<dbReference type="Gene3D" id="3.40.1350.60">
    <property type="match status" value="1"/>
</dbReference>
<evidence type="ECO:0000256" key="1">
    <source>
        <dbReference type="HAMAP-Rule" id="MF_00095"/>
    </source>
</evidence>
<gene>
    <name evidence="1 4" type="primary">sfsA</name>
    <name evidence="4" type="ORF">UMC4404_14351</name>
</gene>
<sequence>MIYENIVEAIFIERPNRFIAHCIVKGKEEVVHVKNTGKCRELLIPGCKVYLQEHDNPKRKTKFSLISVIKGNRLINMDSQAPNKVAYEALINNQINLPGLKGDIKYIKPEKTYGDSRFDIYIETDTEKAFLEVKGVTLEEDGVVLFPDAKTERGVKHINELIKAADDGYLSYILFVIQMDNVKYFTPNIKMHKEFGQALKNAYSKGVNILAYDCDVTLNSLDIKNKVDIVL</sequence>